<name>A0A4R1QWT0_9FIRM</name>
<feature type="compositionally biased region" description="Polar residues" evidence="3">
    <location>
        <begin position="49"/>
        <end position="60"/>
    </location>
</feature>
<evidence type="ECO:0000256" key="3">
    <source>
        <dbReference type="SAM" id="MobiDB-lite"/>
    </source>
</evidence>
<keyword evidence="2 5" id="KW-0732">Signal</keyword>
<evidence type="ECO:0000313" key="8">
    <source>
        <dbReference type="Proteomes" id="UP000295184"/>
    </source>
</evidence>
<evidence type="ECO:0000256" key="1">
    <source>
        <dbReference type="ARBA" id="ARBA00004196"/>
    </source>
</evidence>
<feature type="compositionally biased region" description="Low complexity" evidence="3">
    <location>
        <begin position="451"/>
        <end position="482"/>
    </location>
</feature>
<feature type="compositionally biased region" description="Pro residues" evidence="3">
    <location>
        <begin position="645"/>
        <end position="665"/>
    </location>
</feature>
<dbReference type="PROSITE" id="PS50978">
    <property type="entry name" value="NEAT"/>
    <property type="match status" value="1"/>
</dbReference>
<reference evidence="7 8" key="1">
    <citation type="submission" date="2019-03" db="EMBL/GenBank/DDBJ databases">
        <title>Genomic Encyclopedia of Type Strains, Phase IV (KMG-IV): sequencing the most valuable type-strain genomes for metagenomic binning, comparative biology and taxonomic classification.</title>
        <authorList>
            <person name="Goeker M."/>
        </authorList>
    </citation>
    <scope>NUCLEOTIDE SEQUENCE [LARGE SCALE GENOMIC DNA]</scope>
    <source>
        <strain evidence="7 8">DSM 100451</strain>
    </source>
</reference>
<dbReference type="InterPro" id="IPR037250">
    <property type="entry name" value="NEAT_dom_sf"/>
</dbReference>
<dbReference type="GO" id="GO:0030313">
    <property type="term" value="C:cell envelope"/>
    <property type="evidence" value="ECO:0007669"/>
    <property type="project" value="UniProtKB-SubCell"/>
</dbReference>
<comment type="caution">
    <text evidence="7">The sequence shown here is derived from an EMBL/GenBank/DDBJ whole genome shotgun (WGS) entry which is preliminary data.</text>
</comment>
<feature type="compositionally biased region" description="Polar residues" evidence="3">
    <location>
        <begin position="667"/>
        <end position="677"/>
    </location>
</feature>
<gene>
    <name evidence="7" type="ORF">EDD77_11923</name>
</gene>
<feature type="signal peptide" evidence="5">
    <location>
        <begin position="1"/>
        <end position="26"/>
    </location>
</feature>
<feature type="region of interest" description="Disordered" evidence="3">
    <location>
        <begin position="823"/>
        <end position="843"/>
    </location>
</feature>
<sequence length="1055" mass="113449">MKLLHRITAIMLAGLIAWGNALPTFAAEQDLPVSGGEALIMEEDESLESQRSSSETVKTAQSDERDSLQQTVVPEPTDSNEQQGAEDLAKQEVSVPSASEKQNPQEQGGTPIQTEEPVAKEFNPDDSDSISPNAAEEQWEIVMEGTDLNAVVAPKTSDYSVTIPAATTLGELSPVHNTAVDYTVSLSGGKDLQGGSIRVTAAATAVLATEQGQKLNSYNSLQWARLTEYSQQSTGRISVMAEDVAAAQEGNYTGTLNFVIEYQGNEQEYNTSQEIGIVSGDTVTGATIYGLDQLAHKQEEAQNTGKHYAFSASELASDSEEAQELAERAGVDAGGADFLDLSLQYKKYSEDGTQLEDNWNRFEYGDNSEEDIVLEVKLDYPLEADGELQVWRLHNDVVTEFEEITENGRPVTDFRDGTYYLDRENDAVYIYTNKFSTWMFKKTEGTTVTPTPIPTVAPTATPKPTTAPTATPVPTVKPTSTPGGMLSDGNYTAKVSMRNGTNFSSESMCDPLFYSYADIAVDGDTAKLKLYVIDPIPNYASEGTPLKDVVFIDNAGKQYSATLDTTSDPYYHFDANSAFISSAGNYPTTIITVNVPTQAVSESENQTLKCQAYVDAVMNTTQTFYVVLSDFTSGSTDSEQTPTPTTTPTPTASPLPTASPAPTTTPVPNGTLENGNYTAKASMRNGTNFSSESMCDPLFYNYADIAVDGDTAKLKLYVIDPIPNYASEGTPLRDVVFIDNAGKQYSATLDTTSDPYYHFDANSAFISSAGNYPTTIITVTVSTQAITNSSNQTLKCQAYVNAVMKSTQTFYVVLSDFASGSTTSAQVSATPTPTPSATSGTIEAGNGSFSTQAITSEQLEDGEYRLPVTAVKEASDEASMMADYMLPDADIVVTDGKATLTIYIQHTVAGIEGGGPKYIKYNGIQATKKENALTKDGIDYDSFAFAFDNNTLESPMLMTMYINAMSIEVKARLLLDFESMKPADEYVESSNSNSGANLDENEAGGAISVVGNAAKEISEILFHSSAAIPAAICMVIVLCGAGCAAGYVWYKRRMK</sequence>
<dbReference type="Gene3D" id="2.60.40.1850">
    <property type="match status" value="1"/>
</dbReference>
<feature type="region of interest" description="Disordered" evidence="3">
    <location>
        <begin position="451"/>
        <end position="487"/>
    </location>
</feature>
<feature type="chain" id="PRO_5020978223" evidence="5">
    <location>
        <begin position="27"/>
        <end position="1055"/>
    </location>
</feature>
<feature type="region of interest" description="Disordered" evidence="3">
    <location>
        <begin position="633"/>
        <end position="677"/>
    </location>
</feature>
<proteinExistence type="predicted"/>
<feature type="domain" description="NEAT" evidence="6">
    <location>
        <begin position="859"/>
        <end position="993"/>
    </location>
</feature>
<dbReference type="SUPFAM" id="SSF158911">
    <property type="entry name" value="NEAT domain-like"/>
    <property type="match status" value="1"/>
</dbReference>
<evidence type="ECO:0000256" key="5">
    <source>
        <dbReference type="SAM" id="SignalP"/>
    </source>
</evidence>
<evidence type="ECO:0000313" key="7">
    <source>
        <dbReference type="EMBL" id="TCL54900.1"/>
    </source>
</evidence>
<feature type="transmembrane region" description="Helical" evidence="4">
    <location>
        <begin position="1026"/>
        <end position="1050"/>
    </location>
</feature>
<dbReference type="OrthoDB" id="2054720at2"/>
<organism evidence="7 8">
    <name type="scientific">Allofournierella massiliensis</name>
    <dbReference type="NCBI Taxonomy" id="1650663"/>
    <lineage>
        <taxon>Bacteria</taxon>
        <taxon>Bacillati</taxon>
        <taxon>Bacillota</taxon>
        <taxon>Clostridia</taxon>
        <taxon>Eubacteriales</taxon>
        <taxon>Oscillospiraceae</taxon>
        <taxon>Allofournierella</taxon>
    </lineage>
</organism>
<dbReference type="Proteomes" id="UP000295184">
    <property type="component" value="Unassembled WGS sequence"/>
</dbReference>
<keyword evidence="4" id="KW-0472">Membrane</keyword>
<accession>A0A4R1QWT0</accession>
<feature type="region of interest" description="Disordered" evidence="3">
    <location>
        <begin position="44"/>
        <end position="133"/>
    </location>
</feature>
<dbReference type="STRING" id="1650663.GCA_001486665_01970"/>
<feature type="compositionally biased region" description="Polar residues" evidence="3">
    <location>
        <begin position="94"/>
        <end position="113"/>
    </location>
</feature>
<protein>
    <submittedName>
        <fullName evidence="7">Iron transport-associated protein</fullName>
    </submittedName>
</protein>
<evidence type="ECO:0000259" key="6">
    <source>
        <dbReference type="PROSITE" id="PS50978"/>
    </source>
</evidence>
<feature type="compositionally biased region" description="Low complexity" evidence="3">
    <location>
        <begin position="823"/>
        <end position="841"/>
    </location>
</feature>
<keyword evidence="4" id="KW-0812">Transmembrane</keyword>
<keyword evidence="4" id="KW-1133">Transmembrane helix</keyword>
<dbReference type="CDD" id="cd06920">
    <property type="entry name" value="NEAT"/>
    <property type="match status" value="1"/>
</dbReference>
<evidence type="ECO:0000256" key="4">
    <source>
        <dbReference type="SAM" id="Phobius"/>
    </source>
</evidence>
<dbReference type="Pfam" id="PF05031">
    <property type="entry name" value="NEAT"/>
    <property type="match status" value="1"/>
</dbReference>
<dbReference type="AlphaFoldDB" id="A0A4R1QWT0"/>
<feature type="compositionally biased region" description="Polar residues" evidence="3">
    <location>
        <begin position="68"/>
        <end position="83"/>
    </location>
</feature>
<dbReference type="InterPro" id="IPR006635">
    <property type="entry name" value="NEAT_dom"/>
</dbReference>
<evidence type="ECO:0000256" key="2">
    <source>
        <dbReference type="ARBA" id="ARBA00022729"/>
    </source>
</evidence>
<dbReference type="EMBL" id="SLUM01000019">
    <property type="protein sequence ID" value="TCL54900.1"/>
    <property type="molecule type" value="Genomic_DNA"/>
</dbReference>
<comment type="subcellular location">
    <subcellularLocation>
        <location evidence="1">Cell envelope</location>
    </subcellularLocation>
</comment>
<dbReference type="RefSeq" id="WP_058964363.1">
    <property type="nucleotide sequence ID" value="NZ_CABKVM010000017.1"/>
</dbReference>